<feature type="transmembrane region" description="Helical" evidence="1">
    <location>
        <begin position="159"/>
        <end position="178"/>
    </location>
</feature>
<feature type="transmembrane region" description="Helical" evidence="1">
    <location>
        <begin position="94"/>
        <end position="114"/>
    </location>
</feature>
<feature type="transmembrane region" description="Helical" evidence="1">
    <location>
        <begin position="67"/>
        <end position="88"/>
    </location>
</feature>
<keyword evidence="1" id="KW-0812">Transmembrane</keyword>
<reference evidence="2 3" key="1">
    <citation type="journal article" date="2015" name="Nature">
        <title>rRNA introns, odd ribosomes, and small enigmatic genomes across a large radiation of phyla.</title>
        <authorList>
            <person name="Brown C.T."/>
            <person name="Hug L.A."/>
            <person name="Thomas B.C."/>
            <person name="Sharon I."/>
            <person name="Castelle C.J."/>
            <person name="Singh A."/>
            <person name="Wilkins M.J."/>
            <person name="Williams K.H."/>
            <person name="Banfield J.F."/>
        </authorList>
    </citation>
    <scope>NUCLEOTIDE SEQUENCE [LARGE SCALE GENOMIC DNA]</scope>
</reference>
<dbReference type="Proteomes" id="UP000034617">
    <property type="component" value="Unassembled WGS sequence"/>
</dbReference>
<evidence type="ECO:0000313" key="2">
    <source>
        <dbReference type="EMBL" id="KKT34593.1"/>
    </source>
</evidence>
<comment type="caution">
    <text evidence="2">The sequence shown here is derived from an EMBL/GenBank/DDBJ whole genome shotgun (WGS) entry which is preliminary data.</text>
</comment>
<evidence type="ECO:0000256" key="1">
    <source>
        <dbReference type="SAM" id="Phobius"/>
    </source>
</evidence>
<keyword evidence="1" id="KW-0472">Membrane</keyword>
<dbReference type="AlphaFoldDB" id="A0A0G1GJT2"/>
<keyword evidence="1" id="KW-1133">Transmembrane helix</keyword>
<feature type="transmembrane region" description="Helical" evidence="1">
    <location>
        <begin position="18"/>
        <end position="36"/>
    </location>
</feature>
<protein>
    <submittedName>
        <fullName evidence="2">Uncharacterized protein</fullName>
    </submittedName>
</protein>
<feature type="transmembrane region" description="Helical" evidence="1">
    <location>
        <begin position="217"/>
        <end position="238"/>
    </location>
</feature>
<feature type="transmembrane region" description="Helical" evidence="1">
    <location>
        <begin position="42"/>
        <end position="60"/>
    </location>
</feature>
<evidence type="ECO:0000313" key="3">
    <source>
        <dbReference type="Proteomes" id="UP000034617"/>
    </source>
</evidence>
<feature type="transmembrane region" description="Helical" evidence="1">
    <location>
        <begin position="190"/>
        <end position="211"/>
    </location>
</feature>
<dbReference type="Pfam" id="PF18900">
    <property type="entry name" value="DUF5656"/>
    <property type="match status" value="1"/>
</dbReference>
<sequence length="269" mass="30706">MKLFSGWFTKIGLSKRQWFVLATVVLTVILILTQVVPSDYRYACVLALSFFTFVLTAVCLHEDVKGIEWITLLILPTLYSAAVALFYFLLPVRWLTRIPIALLYAFGFYALLLTENIYNVAANRTIALLRAAHSVGFLLSFVTYFLFVQTIFAFRFGPFPNIIGIGILSFILIFQSLWAMELEEKVSGRLVSTTIALTAVMIQLTWILSFWPVPRMMAALFIASVFYSLVGMAQQYLVEKMYKKTVIEFFLVCIIICAIFLSTTRWRGI</sequence>
<gene>
    <name evidence="2" type="ORF">UW22_C0070G0001</name>
</gene>
<dbReference type="EMBL" id="LCHM01000070">
    <property type="protein sequence ID" value="KKT34593.1"/>
    <property type="molecule type" value="Genomic_DNA"/>
</dbReference>
<name>A0A0G1GJT2_9BACT</name>
<feature type="transmembrane region" description="Helical" evidence="1">
    <location>
        <begin position="245"/>
        <end position="263"/>
    </location>
</feature>
<accession>A0A0G1GJT2</accession>
<proteinExistence type="predicted"/>
<dbReference type="InterPro" id="IPR043715">
    <property type="entry name" value="DUF5656"/>
</dbReference>
<feature type="transmembrane region" description="Helical" evidence="1">
    <location>
        <begin position="126"/>
        <end position="147"/>
    </location>
</feature>
<organism evidence="2 3">
    <name type="scientific">Candidatus Gottesmanbacteria bacterium GW2011_GWB1_44_11c</name>
    <dbReference type="NCBI Taxonomy" id="1618447"/>
    <lineage>
        <taxon>Bacteria</taxon>
        <taxon>Candidatus Gottesmaniibacteriota</taxon>
    </lineage>
</organism>